<evidence type="ECO:0000259" key="1">
    <source>
        <dbReference type="Pfam" id="PF00005"/>
    </source>
</evidence>
<dbReference type="GO" id="GO:0005524">
    <property type="term" value="F:ATP binding"/>
    <property type="evidence" value="ECO:0007669"/>
    <property type="project" value="UniProtKB-KW"/>
</dbReference>
<dbReference type="PANTHER" id="PTHR43394">
    <property type="entry name" value="ATP-DEPENDENT PERMEASE MDL1, MITOCHONDRIAL"/>
    <property type="match status" value="1"/>
</dbReference>
<evidence type="ECO:0000313" key="2">
    <source>
        <dbReference type="EMBL" id="MPN60978.1"/>
    </source>
</evidence>
<reference evidence="2" key="1">
    <citation type="submission" date="2019-08" db="EMBL/GenBank/DDBJ databases">
        <authorList>
            <person name="Kucharzyk K."/>
            <person name="Murdoch R.W."/>
            <person name="Higgins S."/>
            <person name="Loffler F."/>
        </authorList>
    </citation>
    <scope>NUCLEOTIDE SEQUENCE</scope>
</reference>
<name>A0A645JBB7_9ZZZZ</name>
<dbReference type="InterPro" id="IPR003439">
    <property type="entry name" value="ABC_transporter-like_ATP-bd"/>
</dbReference>
<keyword evidence="2" id="KW-0547">Nucleotide-binding</keyword>
<dbReference type="GO" id="GO:0016887">
    <property type="term" value="F:ATP hydrolysis activity"/>
    <property type="evidence" value="ECO:0007669"/>
    <property type="project" value="InterPro"/>
</dbReference>
<organism evidence="2">
    <name type="scientific">bioreactor metagenome</name>
    <dbReference type="NCBI Taxonomy" id="1076179"/>
    <lineage>
        <taxon>unclassified sequences</taxon>
        <taxon>metagenomes</taxon>
        <taxon>ecological metagenomes</taxon>
    </lineage>
</organism>
<accession>A0A645JBB7</accession>
<dbReference type="PANTHER" id="PTHR43394:SF1">
    <property type="entry name" value="ATP-BINDING CASSETTE SUB-FAMILY B MEMBER 10, MITOCHONDRIAL"/>
    <property type="match status" value="1"/>
</dbReference>
<protein>
    <submittedName>
        <fullName evidence="2">Vitamin B12 import ATP-binding protein BtuD</fullName>
    </submittedName>
</protein>
<proteinExistence type="predicted"/>
<dbReference type="InterPro" id="IPR039421">
    <property type="entry name" value="Type_1_exporter"/>
</dbReference>
<dbReference type="AlphaFoldDB" id="A0A645JBB7"/>
<dbReference type="Pfam" id="PF00005">
    <property type="entry name" value="ABC_tran"/>
    <property type="match status" value="1"/>
</dbReference>
<dbReference type="InterPro" id="IPR027417">
    <property type="entry name" value="P-loop_NTPase"/>
</dbReference>
<dbReference type="SUPFAM" id="SSF52540">
    <property type="entry name" value="P-loop containing nucleoside triphosphate hydrolases"/>
    <property type="match status" value="1"/>
</dbReference>
<feature type="domain" description="ABC transporter" evidence="1">
    <location>
        <begin position="2"/>
        <end position="31"/>
    </location>
</feature>
<dbReference type="Gene3D" id="3.40.50.300">
    <property type="entry name" value="P-loop containing nucleotide triphosphate hydrolases"/>
    <property type="match status" value="1"/>
</dbReference>
<sequence length="123" mass="13717">MKLSVGEKQRVSIARALLKNAPILILDEATASVDTATERLIQEALERLMANRTSFVIAHRLSTIRKAHQILVMHHGRIVERGSHSELLALGGLYARLATIQGSTFIEESFEKLRKTTETQAEI</sequence>
<gene>
    <name evidence="2" type="primary">btuD_333</name>
    <name evidence="2" type="ORF">SDC9_208712</name>
</gene>
<dbReference type="GO" id="GO:0015421">
    <property type="term" value="F:ABC-type oligopeptide transporter activity"/>
    <property type="evidence" value="ECO:0007669"/>
    <property type="project" value="TreeGrafter"/>
</dbReference>
<keyword evidence="2" id="KW-0067">ATP-binding</keyword>
<comment type="caution">
    <text evidence="2">The sequence shown here is derived from an EMBL/GenBank/DDBJ whole genome shotgun (WGS) entry which is preliminary data.</text>
</comment>
<dbReference type="EMBL" id="VSSQ01136952">
    <property type="protein sequence ID" value="MPN60978.1"/>
    <property type="molecule type" value="Genomic_DNA"/>
</dbReference>